<feature type="domain" description="HTH LytTR-type" evidence="3">
    <location>
        <begin position="137"/>
        <end position="236"/>
    </location>
</feature>
<dbReference type="Proteomes" id="UP001464555">
    <property type="component" value="Unassembled WGS sequence"/>
</dbReference>
<accession>A0ABU9HSD5</accession>
<organism evidence="4 5">
    <name type="scientific">Flavobacterium arundinis</name>
    <dbReference type="NCBI Taxonomy" id="3139143"/>
    <lineage>
        <taxon>Bacteria</taxon>
        <taxon>Pseudomonadati</taxon>
        <taxon>Bacteroidota</taxon>
        <taxon>Flavobacteriia</taxon>
        <taxon>Flavobacteriales</taxon>
        <taxon>Flavobacteriaceae</taxon>
        <taxon>Flavobacterium</taxon>
    </lineage>
</organism>
<keyword evidence="4" id="KW-0238">DNA-binding</keyword>
<dbReference type="PANTHER" id="PTHR37299:SF1">
    <property type="entry name" value="STAGE 0 SPORULATION PROTEIN A HOMOLOG"/>
    <property type="match status" value="1"/>
</dbReference>
<dbReference type="Pfam" id="PF00072">
    <property type="entry name" value="Response_reg"/>
    <property type="match status" value="1"/>
</dbReference>
<dbReference type="PANTHER" id="PTHR37299">
    <property type="entry name" value="TRANSCRIPTIONAL REGULATOR-RELATED"/>
    <property type="match status" value="1"/>
</dbReference>
<reference evidence="4 5" key="1">
    <citation type="submission" date="2024-04" db="EMBL/GenBank/DDBJ databases">
        <title>Flavobacterium sp. DGU11 16S ribosomal RNA gene Genome sequencing and assembly.</title>
        <authorList>
            <person name="Park S."/>
        </authorList>
    </citation>
    <scope>NUCLEOTIDE SEQUENCE [LARGE SCALE GENOMIC DNA]</scope>
    <source>
        <strain evidence="4 5">DGU11</strain>
    </source>
</reference>
<dbReference type="EMBL" id="JBBYHR010000001">
    <property type="protein sequence ID" value="MEL1242830.1"/>
    <property type="molecule type" value="Genomic_DNA"/>
</dbReference>
<evidence type="ECO:0000256" key="1">
    <source>
        <dbReference type="PROSITE-ProRule" id="PRU00169"/>
    </source>
</evidence>
<evidence type="ECO:0000259" key="3">
    <source>
        <dbReference type="PROSITE" id="PS50930"/>
    </source>
</evidence>
<dbReference type="InterPro" id="IPR011006">
    <property type="entry name" value="CheY-like_superfamily"/>
</dbReference>
<dbReference type="PROSITE" id="PS50930">
    <property type="entry name" value="HTH_LYTTR"/>
    <property type="match status" value="1"/>
</dbReference>
<evidence type="ECO:0000313" key="5">
    <source>
        <dbReference type="Proteomes" id="UP001464555"/>
    </source>
</evidence>
<dbReference type="SUPFAM" id="SSF52172">
    <property type="entry name" value="CheY-like"/>
    <property type="match status" value="1"/>
</dbReference>
<gene>
    <name evidence="4" type="ORF">AAEO56_01040</name>
</gene>
<name>A0ABU9HSD5_9FLAO</name>
<dbReference type="RefSeq" id="WP_341695155.1">
    <property type="nucleotide sequence ID" value="NZ_JBBYHR010000001.1"/>
</dbReference>
<keyword evidence="5" id="KW-1185">Reference proteome</keyword>
<dbReference type="Gene3D" id="3.40.50.2300">
    <property type="match status" value="1"/>
</dbReference>
<dbReference type="InterPro" id="IPR046947">
    <property type="entry name" value="LytR-like"/>
</dbReference>
<dbReference type="PROSITE" id="PS50110">
    <property type="entry name" value="RESPONSE_REGULATORY"/>
    <property type="match status" value="1"/>
</dbReference>
<proteinExistence type="predicted"/>
<dbReference type="SMART" id="SM00850">
    <property type="entry name" value="LytTR"/>
    <property type="match status" value="1"/>
</dbReference>
<protein>
    <submittedName>
        <fullName evidence="4">LytTR family DNA-binding domain-containing protein</fullName>
    </submittedName>
</protein>
<feature type="domain" description="Response regulatory" evidence="2">
    <location>
        <begin position="4"/>
        <end position="115"/>
    </location>
</feature>
<evidence type="ECO:0000313" key="4">
    <source>
        <dbReference type="EMBL" id="MEL1242830.1"/>
    </source>
</evidence>
<sequence>MKITTVIIDDEPLAIDIIEKYCQSIDHIEVLATFTNPVAGMKFINNNKVDLLFLDIEMPMLSGLEIIHTLKVSPRLIFTTAYPQFAIEGFEMDAIDYLVKPVSYKRFLKAVNKLDPKIISTQQPPALALVQAPSRFLFVKSDYESVKIVIDDIKYIEGLKDYLKIHLADNRYVLTLSNFKNLMEKLPDETFIRIHNSYAVNLKFVEAIQRNKVIIEKQRLPISETYKNSFLQRIRL</sequence>
<evidence type="ECO:0000259" key="2">
    <source>
        <dbReference type="PROSITE" id="PS50110"/>
    </source>
</evidence>
<dbReference type="GO" id="GO:0003677">
    <property type="term" value="F:DNA binding"/>
    <property type="evidence" value="ECO:0007669"/>
    <property type="project" value="UniProtKB-KW"/>
</dbReference>
<feature type="modified residue" description="4-aspartylphosphate" evidence="1">
    <location>
        <position position="55"/>
    </location>
</feature>
<dbReference type="Pfam" id="PF04397">
    <property type="entry name" value="LytTR"/>
    <property type="match status" value="1"/>
</dbReference>
<dbReference type="InterPro" id="IPR007492">
    <property type="entry name" value="LytTR_DNA-bd_dom"/>
</dbReference>
<comment type="caution">
    <text evidence="4">The sequence shown here is derived from an EMBL/GenBank/DDBJ whole genome shotgun (WGS) entry which is preliminary data.</text>
</comment>
<keyword evidence="1" id="KW-0597">Phosphoprotein</keyword>
<dbReference type="Gene3D" id="2.40.50.1020">
    <property type="entry name" value="LytTr DNA-binding domain"/>
    <property type="match status" value="1"/>
</dbReference>
<dbReference type="InterPro" id="IPR001789">
    <property type="entry name" value="Sig_transdc_resp-reg_receiver"/>
</dbReference>
<dbReference type="SMART" id="SM00448">
    <property type="entry name" value="REC"/>
    <property type="match status" value="1"/>
</dbReference>